<keyword evidence="1" id="KW-0472">Membrane</keyword>
<feature type="transmembrane region" description="Helical" evidence="1">
    <location>
        <begin position="387"/>
        <end position="405"/>
    </location>
</feature>
<dbReference type="EMBL" id="CP001037">
    <property type="protein sequence ID" value="ACC82816.1"/>
    <property type="molecule type" value="Genomic_DNA"/>
</dbReference>
<dbReference type="KEGG" id="npu:Npun_R4448"/>
<protein>
    <submittedName>
        <fullName evidence="2">Uncharacterized protein</fullName>
    </submittedName>
</protein>
<dbReference type="STRING" id="63737.Npun_R4448"/>
<dbReference type="AlphaFoldDB" id="B2IUP1"/>
<evidence type="ECO:0000256" key="1">
    <source>
        <dbReference type="SAM" id="Phobius"/>
    </source>
</evidence>
<dbReference type="EnsemblBacteria" id="ACC82816">
    <property type="protein sequence ID" value="ACC82816"/>
    <property type="gene ID" value="Npun_R4448"/>
</dbReference>
<dbReference type="OrthoDB" id="568803at2"/>
<reference evidence="3" key="1">
    <citation type="submission" date="2008-04" db="EMBL/GenBank/DDBJ databases">
        <title>Complete sequence of chromosome of Nostoc punctiforme ATCC 29133.</title>
        <authorList>
            <consortium name="US DOE Joint Genome Institute"/>
            <person name="Copeland A."/>
            <person name="Lucas S."/>
            <person name="Lapidus A."/>
            <person name="Glavina del Rio T."/>
            <person name="Dalin E."/>
            <person name="Tice H."/>
            <person name="Pitluck S."/>
            <person name="Chain P."/>
            <person name="Malfatti S."/>
            <person name="Shin M."/>
            <person name="Vergez L."/>
            <person name="Schmutz J."/>
            <person name="Larimer F."/>
            <person name="Land M."/>
            <person name="Hauser L."/>
            <person name="Kyrpides N."/>
            <person name="Kim E."/>
            <person name="Meeks J.C."/>
            <person name="Elhai J."/>
            <person name="Campbell E.L."/>
            <person name="Thiel T."/>
            <person name="Longmire J."/>
            <person name="Potts M."/>
            <person name="Atlas R."/>
        </authorList>
    </citation>
    <scope>NUCLEOTIDE SEQUENCE [LARGE SCALE GENOMIC DNA]</scope>
    <source>
        <strain evidence="3">ATCC 29133 / PCC 73102</strain>
    </source>
</reference>
<sequence>MSSSAQGIPGLPDLTHPIELVQFGTQALKASLLLVFLIVALGVAIALISFSLRRSQPEQLIFIGEWAVGYSQLLRGLQHLTLVLVLLVPGFFLCSTLSNRYHYWEQAKVAQVAESVAGEKLEQLAPQVRYSIQEPYSYNTQVGNKIVKVNETRQINRFLSLAGSQIQVKLDQNVDIPGRSSIYRADYTADYKVVNKLKDINNFFFEAPPPNGYTLLSSYKIERDGTRLQQINPEDYGFPFRLQPGEETTFRVTYQARGGPRWVYSAGGQILSNFRLIAIANFAPANFASGIEPDDIKSDGRSTQFTWKFDENVSVKNPFGVFTNTEPIRHTGVIPRLLLLAPAIFVWWMLLLYLSLPMSFKNVAIAASIFFACLLILTYLARVINAQLAWTLISIILLFLTWGLGASRSASLAAIICTIAGAVLPIFGLLVPFSGLTLSLAGLLSAVWLAVRHWYGWYSLHPQDQRLQAQKNAKD</sequence>
<accession>B2IUP1</accession>
<dbReference type="Proteomes" id="UP000001191">
    <property type="component" value="Chromosome"/>
</dbReference>
<dbReference type="HOGENOM" id="CLU_581141_0_0_3"/>
<evidence type="ECO:0000313" key="3">
    <source>
        <dbReference type="Proteomes" id="UP000001191"/>
    </source>
</evidence>
<gene>
    <name evidence="2" type="ordered locus">Npun_R4448</name>
</gene>
<dbReference type="eggNOG" id="ENOG502Z9UI">
    <property type="taxonomic scope" value="Bacteria"/>
</dbReference>
<feature type="transmembrane region" description="Helical" evidence="1">
    <location>
        <begin position="30"/>
        <end position="52"/>
    </location>
</feature>
<proteinExistence type="predicted"/>
<evidence type="ECO:0000313" key="2">
    <source>
        <dbReference type="EMBL" id="ACC82816.1"/>
    </source>
</evidence>
<feature type="transmembrane region" description="Helical" evidence="1">
    <location>
        <begin position="73"/>
        <end position="93"/>
    </location>
</feature>
<feature type="transmembrane region" description="Helical" evidence="1">
    <location>
        <begin position="337"/>
        <end position="356"/>
    </location>
</feature>
<organism evidence="2 3">
    <name type="scientific">Nostoc punctiforme (strain ATCC 29133 / PCC 73102)</name>
    <dbReference type="NCBI Taxonomy" id="63737"/>
    <lineage>
        <taxon>Bacteria</taxon>
        <taxon>Bacillati</taxon>
        <taxon>Cyanobacteriota</taxon>
        <taxon>Cyanophyceae</taxon>
        <taxon>Nostocales</taxon>
        <taxon>Nostocaceae</taxon>
        <taxon>Nostoc</taxon>
    </lineage>
</organism>
<feature type="transmembrane region" description="Helical" evidence="1">
    <location>
        <begin position="412"/>
        <end position="430"/>
    </location>
</feature>
<keyword evidence="1" id="KW-1133">Transmembrane helix</keyword>
<reference evidence="2 3" key="2">
    <citation type="journal article" date="2013" name="Plant Physiol.">
        <title>A Nostoc punctiforme Sugar Transporter Necessary to Establish a Cyanobacterium-Plant Symbiosis.</title>
        <authorList>
            <person name="Ekman M."/>
            <person name="Picossi S."/>
            <person name="Campbell E.L."/>
            <person name="Meeks J.C."/>
            <person name="Flores E."/>
        </authorList>
    </citation>
    <scope>NUCLEOTIDE SEQUENCE [LARGE SCALE GENOMIC DNA]</scope>
    <source>
        <strain evidence="3">ATCC 29133 / PCC 73102</strain>
    </source>
</reference>
<feature type="transmembrane region" description="Helical" evidence="1">
    <location>
        <begin position="436"/>
        <end position="455"/>
    </location>
</feature>
<keyword evidence="3" id="KW-1185">Reference proteome</keyword>
<name>B2IUP1_NOSP7</name>
<keyword evidence="1" id="KW-0812">Transmembrane</keyword>
<dbReference type="RefSeq" id="WP_012410777.1">
    <property type="nucleotide sequence ID" value="NC_010628.1"/>
</dbReference>
<feature type="transmembrane region" description="Helical" evidence="1">
    <location>
        <begin position="363"/>
        <end position="381"/>
    </location>
</feature>
<dbReference type="PhylomeDB" id="B2IUP1"/>